<gene>
    <name evidence="1" type="ORF">G436_1592</name>
</gene>
<dbReference type="RefSeq" id="WP_000970449.1">
    <property type="nucleotide sequence ID" value="NZ_CP012603.1"/>
</dbReference>
<dbReference type="PATRIC" id="fig|1279460.3.peg.1606"/>
<dbReference type="Proteomes" id="UP000056502">
    <property type="component" value="Chromosome I"/>
</dbReference>
<dbReference type="GeneID" id="61142209"/>
<dbReference type="EMBL" id="CP012603">
    <property type="protein sequence ID" value="ALE38786.1"/>
    <property type="molecule type" value="Genomic_DNA"/>
</dbReference>
<evidence type="ECO:0000313" key="2">
    <source>
        <dbReference type="Proteomes" id="UP000056502"/>
    </source>
</evidence>
<organism evidence="1">
    <name type="scientific">Leptospira interrogans serovar Hardjo str. Norma</name>
    <dbReference type="NCBI Taxonomy" id="1279460"/>
    <lineage>
        <taxon>Bacteria</taxon>
        <taxon>Pseudomonadati</taxon>
        <taxon>Spirochaetota</taxon>
        <taxon>Spirochaetia</taxon>
        <taxon>Leptospirales</taxon>
        <taxon>Leptospiraceae</taxon>
        <taxon>Leptospira</taxon>
    </lineage>
</organism>
<dbReference type="Pfam" id="PF19788">
    <property type="entry name" value="DUF6272"/>
    <property type="match status" value="1"/>
</dbReference>
<dbReference type="NCBIfam" id="NF038262">
    <property type="entry name" value="SiaB_fam_kinase"/>
    <property type="match status" value="1"/>
</dbReference>
<reference evidence="1 2" key="1">
    <citation type="journal article" date="2015" name="Genome Announc.">
        <title>Whole-Genome Sequence of Leptospira interrogans Serovar Hardjo Subtype Hardjoprajitno Strain Norma, Isolated from Cattle in a Leptospirosis Outbreak in Brazil.</title>
        <authorList>
            <person name="Cosate M.R."/>
            <person name="Soares S.C."/>
            <person name="Mendes T.A."/>
            <person name="Raittz R.T."/>
            <person name="Moreira E.C."/>
            <person name="Leite R."/>
            <person name="Fernandes G.R."/>
            <person name="Haddad J.P."/>
            <person name="Ortega J.M."/>
        </authorList>
    </citation>
    <scope>NUCLEOTIDE SEQUENCE [LARGE SCALE GENOMIC DNA]</scope>
    <source>
        <strain evidence="1 2">Norma</strain>
    </source>
</reference>
<dbReference type="AlphaFoldDB" id="A0A0M5L8S0"/>
<accession>A0A0M5L8S0</accession>
<protein>
    <submittedName>
        <fullName evidence="1">Uncharacterized protein</fullName>
    </submittedName>
</protein>
<proteinExistence type="predicted"/>
<name>A0A0M5L8S0_LEPIR</name>
<sequence>MMENKSLDLFKQYRDTYDYQFIVSFKGRLSQEVLTEFGSMIRTSLSTESKIKKIFAVFIELAQNMLHYSAERKSLEDGRETGVGIIMVDEKSVGYNVSAGNLVLNEKIESLKMKCEKINSMSRDELKTYYQKQLRSNRPEDSKGAGVGLIDIARKSDGPLSFNISPIDDKHSFFTLSAYFTKEN</sequence>
<evidence type="ECO:0000313" key="1">
    <source>
        <dbReference type="EMBL" id="ALE38786.1"/>
    </source>
</evidence>
<dbReference type="InterPro" id="IPR046239">
    <property type="entry name" value="DUF6272"/>
</dbReference>